<accession>A0A7W8FUA1</accession>
<dbReference type="PANTHER" id="PTHR43790">
    <property type="entry name" value="CARBOHYDRATE TRANSPORT ATP-BINDING PROTEIN MG119-RELATED"/>
    <property type="match status" value="1"/>
</dbReference>
<keyword evidence="7" id="KW-0762">Sugar transport</keyword>
<comment type="caution">
    <text evidence="7">The sequence shown here is derived from an EMBL/GenBank/DDBJ whole genome shotgun (WGS) entry which is preliminary data.</text>
</comment>
<dbReference type="GO" id="GO:0016887">
    <property type="term" value="F:ATP hydrolysis activity"/>
    <property type="evidence" value="ECO:0007669"/>
    <property type="project" value="InterPro"/>
</dbReference>
<dbReference type="InterPro" id="IPR017871">
    <property type="entry name" value="ABC_transporter-like_CS"/>
</dbReference>
<evidence type="ECO:0000256" key="4">
    <source>
        <dbReference type="ARBA" id="ARBA00022840"/>
    </source>
</evidence>
<dbReference type="InterPro" id="IPR003439">
    <property type="entry name" value="ABC_transporter-like_ATP-bd"/>
</dbReference>
<dbReference type="InterPro" id="IPR003593">
    <property type="entry name" value="AAA+_ATPase"/>
</dbReference>
<feature type="domain" description="ABC transporter" evidence="6">
    <location>
        <begin position="257"/>
        <end position="499"/>
    </location>
</feature>
<dbReference type="CDD" id="cd03215">
    <property type="entry name" value="ABC_Carb_Monos_II"/>
    <property type="match status" value="1"/>
</dbReference>
<evidence type="ECO:0000256" key="2">
    <source>
        <dbReference type="ARBA" id="ARBA00022737"/>
    </source>
</evidence>
<dbReference type="PROSITE" id="PS50893">
    <property type="entry name" value="ABC_TRANSPORTER_2"/>
    <property type="match status" value="2"/>
</dbReference>
<evidence type="ECO:0000259" key="6">
    <source>
        <dbReference type="PROSITE" id="PS50893"/>
    </source>
</evidence>
<dbReference type="OrthoDB" id="9771863at2"/>
<dbReference type="PANTHER" id="PTHR43790:SF9">
    <property type="entry name" value="GALACTOFURANOSE TRANSPORTER ATP-BINDING PROTEIN YTFR"/>
    <property type="match status" value="1"/>
</dbReference>
<dbReference type="InterPro" id="IPR027417">
    <property type="entry name" value="P-loop_NTPase"/>
</dbReference>
<keyword evidence="4 7" id="KW-0067">ATP-binding</keyword>
<keyword evidence="2" id="KW-0677">Repeat</keyword>
<name>A0A7W8FUA1_9BACL</name>
<dbReference type="SMART" id="SM00382">
    <property type="entry name" value="AAA"/>
    <property type="match status" value="2"/>
</dbReference>
<gene>
    <name evidence="7" type="ORF">HNQ44_001813</name>
</gene>
<dbReference type="Pfam" id="PF00005">
    <property type="entry name" value="ABC_tran"/>
    <property type="match status" value="2"/>
</dbReference>
<feature type="compositionally biased region" description="Basic and acidic residues" evidence="5">
    <location>
        <begin position="498"/>
        <end position="518"/>
    </location>
</feature>
<feature type="domain" description="ABC transporter" evidence="6">
    <location>
        <begin position="6"/>
        <end position="245"/>
    </location>
</feature>
<proteinExistence type="predicted"/>
<sequence>MEHPLLEMTAIRKSFGNVTALEQAQFSLEKGEVHALLGVNGAGKSTLMKILSGVYSQDEGDIKLNGSPLQLRSPKEAKEQGIYTVYQEVDTAIVAELSVAENILLDTFAGGSSFFISQKKLYDDARRVLKELQSDNIAVGQKAADLTLAEKQLVLIARALVHSAKIIIFDEPTAPLSLHESAKLFSVIEGLKAQGVGCIFISHRLPEVFEIGDRITVMAEGKWVQTFDAKAASQEEVVESMLGAKLSNELVHRDHEIGAPQLIVEGLSDEGKLKHLSFGAAAGEIVGVVGLVGAGKTELAKALFGESKLTSGTITLGGRALKLKHPSDAIKAGIALVPEERRKEGLFVQESLSANASFPNLRRFSPKFFMDKRAERAFAKDIIGRLQIKTDNTETPLIHLSGGNQQKVAIGKWMSLDSKLYLFDEPTKGVDIGAKVDIFKLIRQLASSGKSCVYFSSEIHEAIGISDRILVMYNGQIVKEFSRQEATQERILLYASGGKEERSENRQQPERKSHTVSV</sequence>
<dbReference type="Gene3D" id="3.40.50.300">
    <property type="entry name" value="P-loop containing nucleotide triphosphate hydrolases"/>
    <property type="match status" value="2"/>
</dbReference>
<evidence type="ECO:0000313" key="7">
    <source>
        <dbReference type="EMBL" id="MBB5180385.1"/>
    </source>
</evidence>
<protein>
    <submittedName>
        <fullName evidence="7">Simple sugar transport system ATP-binding protein</fullName>
    </submittedName>
</protein>
<dbReference type="PROSITE" id="PS00211">
    <property type="entry name" value="ABC_TRANSPORTER_1"/>
    <property type="match status" value="1"/>
</dbReference>
<dbReference type="SUPFAM" id="SSF52540">
    <property type="entry name" value="P-loop containing nucleoside triphosphate hydrolases"/>
    <property type="match status" value="2"/>
</dbReference>
<dbReference type="AlphaFoldDB" id="A0A7W8FUA1"/>
<dbReference type="CDD" id="cd03216">
    <property type="entry name" value="ABC_Carb_Monos_I"/>
    <property type="match status" value="1"/>
</dbReference>
<evidence type="ECO:0000256" key="3">
    <source>
        <dbReference type="ARBA" id="ARBA00022741"/>
    </source>
</evidence>
<dbReference type="InterPro" id="IPR050107">
    <property type="entry name" value="ABC_carbohydrate_import_ATPase"/>
</dbReference>
<evidence type="ECO:0000256" key="1">
    <source>
        <dbReference type="ARBA" id="ARBA00022448"/>
    </source>
</evidence>
<feature type="region of interest" description="Disordered" evidence="5">
    <location>
        <begin position="497"/>
        <end position="518"/>
    </location>
</feature>
<keyword evidence="3" id="KW-0547">Nucleotide-binding</keyword>
<keyword evidence="8" id="KW-1185">Reference proteome</keyword>
<dbReference type="RefSeq" id="WP_135502183.1">
    <property type="nucleotide sequence ID" value="NZ_JACHHE010000004.1"/>
</dbReference>
<dbReference type="EMBL" id="JACHHE010000004">
    <property type="protein sequence ID" value="MBB5180385.1"/>
    <property type="molecule type" value="Genomic_DNA"/>
</dbReference>
<evidence type="ECO:0000256" key="5">
    <source>
        <dbReference type="SAM" id="MobiDB-lite"/>
    </source>
</evidence>
<organism evidence="7 8">
    <name type="scientific">Planococcus koreensis</name>
    <dbReference type="NCBI Taxonomy" id="112331"/>
    <lineage>
        <taxon>Bacteria</taxon>
        <taxon>Bacillati</taxon>
        <taxon>Bacillota</taxon>
        <taxon>Bacilli</taxon>
        <taxon>Bacillales</taxon>
        <taxon>Caryophanaceae</taxon>
        <taxon>Planococcus</taxon>
    </lineage>
</organism>
<evidence type="ECO:0000313" key="8">
    <source>
        <dbReference type="Proteomes" id="UP000525923"/>
    </source>
</evidence>
<dbReference type="Proteomes" id="UP000525923">
    <property type="component" value="Unassembled WGS sequence"/>
</dbReference>
<keyword evidence="1" id="KW-0813">Transport</keyword>
<reference evidence="7 8" key="1">
    <citation type="submission" date="2020-08" db="EMBL/GenBank/DDBJ databases">
        <title>Genomic Encyclopedia of Type Strains, Phase IV (KMG-IV): sequencing the most valuable type-strain genomes for metagenomic binning, comparative biology and taxonomic classification.</title>
        <authorList>
            <person name="Goeker M."/>
        </authorList>
    </citation>
    <scope>NUCLEOTIDE SEQUENCE [LARGE SCALE GENOMIC DNA]</scope>
    <source>
        <strain evidence="7 8">DSM 15895</strain>
    </source>
</reference>
<dbReference type="GO" id="GO:0005524">
    <property type="term" value="F:ATP binding"/>
    <property type="evidence" value="ECO:0007669"/>
    <property type="project" value="UniProtKB-KW"/>
</dbReference>